<evidence type="ECO:0000313" key="3">
    <source>
        <dbReference type="Proteomes" id="UP000282876"/>
    </source>
</evidence>
<keyword evidence="1" id="KW-0732">Signal</keyword>
<dbReference type="EMBL" id="RCSS01000941">
    <property type="protein sequence ID" value="RVD90470.1"/>
    <property type="molecule type" value="Genomic_DNA"/>
</dbReference>
<feature type="chain" id="PRO_5019291251" evidence="1">
    <location>
        <begin position="18"/>
        <end position="190"/>
    </location>
</feature>
<dbReference type="VEuPathDB" id="MicrosporidiaDB:TUBRATIS_30980"/>
<name>A0A437AH71_9MICR</name>
<evidence type="ECO:0000313" key="2">
    <source>
        <dbReference type="EMBL" id="RVD90470.1"/>
    </source>
</evidence>
<keyword evidence="3" id="KW-1185">Reference proteome</keyword>
<organism evidence="2 3">
    <name type="scientific">Tubulinosema ratisbonensis</name>
    <dbReference type="NCBI Taxonomy" id="291195"/>
    <lineage>
        <taxon>Eukaryota</taxon>
        <taxon>Fungi</taxon>
        <taxon>Fungi incertae sedis</taxon>
        <taxon>Microsporidia</taxon>
        <taxon>Tubulinosematoidea</taxon>
        <taxon>Tubulinosematidae</taxon>
        <taxon>Tubulinosema</taxon>
    </lineage>
</organism>
<proteinExistence type="predicted"/>
<accession>A0A437AH71</accession>
<comment type="caution">
    <text evidence="2">The sequence shown here is derived from an EMBL/GenBank/DDBJ whole genome shotgun (WGS) entry which is preliminary data.</text>
</comment>
<protein>
    <submittedName>
        <fullName evidence="2">Uncharacterized protein</fullName>
    </submittedName>
</protein>
<gene>
    <name evidence="2" type="ORF">TUBRATIS_30980</name>
</gene>
<reference evidence="2 3" key="1">
    <citation type="submission" date="2018-10" db="EMBL/GenBank/DDBJ databases">
        <title>Draft genome sequence of the microsporidian Tubulinosema ratisbonensis.</title>
        <authorList>
            <person name="Polonais V."/>
            <person name="Peyretaillade E."/>
            <person name="Niehus S."/>
            <person name="Wawrzyniak I."/>
            <person name="Franchet A."/>
            <person name="Gaspin C."/>
            <person name="Reichstadt M."/>
            <person name="Belser C."/>
            <person name="Labadie K."/>
            <person name="Delbac F."/>
            <person name="Ferrandon D."/>
        </authorList>
    </citation>
    <scope>NUCLEOTIDE SEQUENCE [LARGE SCALE GENOMIC DNA]</scope>
    <source>
        <strain evidence="2 3">Franzen</strain>
    </source>
</reference>
<feature type="signal peptide" evidence="1">
    <location>
        <begin position="1"/>
        <end position="17"/>
    </location>
</feature>
<dbReference type="Proteomes" id="UP000282876">
    <property type="component" value="Unassembled WGS sequence"/>
</dbReference>
<dbReference type="AlphaFoldDB" id="A0A437AH71"/>
<evidence type="ECO:0000256" key="1">
    <source>
        <dbReference type="SAM" id="SignalP"/>
    </source>
</evidence>
<sequence>MLIRLVLLQALSLNTLMLKSEKFLTEFKEIRLKRSNCIEFYEFVSIFSNKLSKYKILNENLCIKQLIENKFYNTFKRRIFTEKHDKIKTIESKLGCIHQIFRNILDILKLIEEQEKIIDFGTTELFFEVESICKKLQELLDFYKEQFTTKSKNNNFNAAAVVLNGLRNEVMNLNNTIYQKFRQKGVILQK</sequence>